<name>A0A075GLK0_9ARCH</name>
<organism evidence="1">
    <name type="scientific">uncultured marine thaumarchaeote KM3_16_E08</name>
    <dbReference type="NCBI Taxonomy" id="1456044"/>
    <lineage>
        <taxon>Archaea</taxon>
        <taxon>Nitrososphaerota</taxon>
        <taxon>environmental samples</taxon>
    </lineage>
</organism>
<reference evidence="1" key="1">
    <citation type="journal article" date="2014" name="Genome Biol. Evol.">
        <title>Pangenome evidence for extensive interdomain horizontal transfer affecting lineage core and shell genes in uncultured planktonic thaumarchaeota and euryarchaeota.</title>
        <authorList>
            <person name="Deschamps P."/>
            <person name="Zivanovic Y."/>
            <person name="Moreira D."/>
            <person name="Rodriguez-Valera F."/>
            <person name="Lopez-Garcia P."/>
        </authorList>
    </citation>
    <scope>NUCLEOTIDE SEQUENCE</scope>
</reference>
<accession>A0A075GLK0</accession>
<proteinExistence type="predicted"/>
<dbReference type="EMBL" id="KF900696">
    <property type="protein sequence ID" value="AIF03985.1"/>
    <property type="molecule type" value="Genomic_DNA"/>
</dbReference>
<sequence>MGLVHTVHYLDFSSEFWKLISNNPTIFEAIVDNVVLEIRDTSHKENKLVFKKGGKIEYMRSVGKYRLRWNDEDLAN</sequence>
<protein>
    <submittedName>
        <fullName evidence="1">Uncharacterized protein</fullName>
    </submittedName>
</protein>
<evidence type="ECO:0000313" key="1">
    <source>
        <dbReference type="EMBL" id="AIF03985.1"/>
    </source>
</evidence>
<dbReference type="AlphaFoldDB" id="A0A075GLK0"/>